<gene>
    <name evidence="1" type="ORF">EYZ11_013180</name>
</gene>
<keyword evidence="2" id="KW-1185">Reference proteome</keyword>
<dbReference type="VEuPathDB" id="FungiDB:EYZ11_013180"/>
<evidence type="ECO:0000313" key="2">
    <source>
        <dbReference type="Proteomes" id="UP000308092"/>
    </source>
</evidence>
<proteinExistence type="predicted"/>
<name>A0A4S3IYB2_9EURO</name>
<accession>A0A4S3IYB2</accession>
<dbReference type="EMBL" id="SOSA01001254">
    <property type="protein sequence ID" value="THC87376.1"/>
    <property type="molecule type" value="Genomic_DNA"/>
</dbReference>
<organism evidence="1 2">
    <name type="scientific">Aspergillus tanneri</name>
    <dbReference type="NCBI Taxonomy" id="1220188"/>
    <lineage>
        <taxon>Eukaryota</taxon>
        <taxon>Fungi</taxon>
        <taxon>Dikarya</taxon>
        <taxon>Ascomycota</taxon>
        <taxon>Pezizomycotina</taxon>
        <taxon>Eurotiomycetes</taxon>
        <taxon>Eurotiomycetidae</taxon>
        <taxon>Eurotiales</taxon>
        <taxon>Aspergillaceae</taxon>
        <taxon>Aspergillus</taxon>
        <taxon>Aspergillus subgen. Circumdati</taxon>
    </lineage>
</organism>
<protein>
    <submittedName>
        <fullName evidence="1">Uncharacterized protein</fullName>
    </submittedName>
</protein>
<dbReference type="Proteomes" id="UP000308092">
    <property type="component" value="Unassembled WGS sequence"/>
</dbReference>
<evidence type="ECO:0000313" key="1">
    <source>
        <dbReference type="EMBL" id="THC87376.1"/>
    </source>
</evidence>
<dbReference type="AlphaFoldDB" id="A0A4S3IYB2"/>
<comment type="caution">
    <text evidence="1">The sequence shown here is derived from an EMBL/GenBank/DDBJ whole genome shotgun (WGS) entry which is preliminary data.</text>
</comment>
<sequence>MTPRPEITSVQQPVLSRNFQRQNRSKFYLPNKTTALSKPKREITHLIYGPKGPMLLILEALASDKQDQTISSKSELVRMAWEFGSRADQLEPLLDWSDENRLDRNINLTLNPALFVDFLPSSSTPTESLRPADFVDFMSNNPTSPPATTFASPNILHRVFTSAKYAAVIQP</sequence>
<reference evidence="1 2" key="1">
    <citation type="submission" date="2019-03" db="EMBL/GenBank/DDBJ databases">
        <title>The genome sequence of a newly discovered highly antifungal drug resistant Aspergillus species, Aspergillus tanneri NIH 1004.</title>
        <authorList>
            <person name="Mounaud S."/>
            <person name="Singh I."/>
            <person name="Joardar V."/>
            <person name="Pakala S."/>
            <person name="Pakala S."/>
            <person name="Venepally P."/>
            <person name="Hoover J."/>
            <person name="Nierman W."/>
            <person name="Chung J."/>
            <person name="Losada L."/>
        </authorList>
    </citation>
    <scope>NUCLEOTIDE SEQUENCE [LARGE SCALE GENOMIC DNA]</scope>
    <source>
        <strain evidence="1 2">NIH1004</strain>
    </source>
</reference>